<dbReference type="GO" id="GO:0042073">
    <property type="term" value="P:intraciliary transport"/>
    <property type="evidence" value="ECO:0007669"/>
    <property type="project" value="TreeGrafter"/>
</dbReference>
<feature type="compositionally biased region" description="Basic residues" evidence="3">
    <location>
        <begin position="112"/>
        <end position="121"/>
    </location>
</feature>
<proteinExistence type="inferred from homology"/>
<feature type="compositionally biased region" description="Polar residues" evidence="3">
    <location>
        <begin position="600"/>
        <end position="609"/>
    </location>
</feature>
<dbReference type="Pfam" id="PF15619">
    <property type="entry name" value="Lebercilin"/>
    <property type="match status" value="1"/>
</dbReference>
<organism evidence="5 6">
    <name type="scientific">Oncorhynchus kisutch</name>
    <name type="common">Coho salmon</name>
    <name type="synonym">Salmo kisutch</name>
    <dbReference type="NCBI Taxonomy" id="8019"/>
    <lineage>
        <taxon>Eukaryota</taxon>
        <taxon>Metazoa</taxon>
        <taxon>Chordata</taxon>
        <taxon>Craniata</taxon>
        <taxon>Vertebrata</taxon>
        <taxon>Euteleostomi</taxon>
        <taxon>Actinopterygii</taxon>
        <taxon>Neopterygii</taxon>
        <taxon>Teleostei</taxon>
        <taxon>Protacanthopterygii</taxon>
        <taxon>Salmoniformes</taxon>
        <taxon>Salmonidae</taxon>
        <taxon>Salmoninae</taxon>
        <taxon>Oncorhynchus</taxon>
    </lineage>
</organism>
<dbReference type="KEGG" id="oki:109883173"/>
<feature type="compositionally biased region" description="Gly residues" evidence="3">
    <location>
        <begin position="618"/>
        <end position="648"/>
    </location>
</feature>
<dbReference type="GO" id="GO:0035845">
    <property type="term" value="P:photoreceptor cell outer segment organization"/>
    <property type="evidence" value="ECO:0007669"/>
    <property type="project" value="Ensembl"/>
</dbReference>
<feature type="compositionally biased region" description="Low complexity" evidence="3">
    <location>
        <begin position="269"/>
        <end position="279"/>
    </location>
</feature>
<dbReference type="GO" id="GO:0005930">
    <property type="term" value="C:axoneme"/>
    <property type="evidence" value="ECO:0007669"/>
    <property type="project" value="TreeGrafter"/>
</dbReference>
<dbReference type="AlphaFoldDB" id="A0A8C7DI42"/>
<dbReference type="GeneTree" id="ENSGT00560000077266"/>
<feature type="compositionally biased region" description="Pro residues" evidence="3">
    <location>
        <begin position="1"/>
        <end position="10"/>
    </location>
</feature>
<dbReference type="InterPro" id="IPR028933">
    <property type="entry name" value="Lebercilin_dom"/>
</dbReference>
<sequence>MDTENMPPPYEDNRDAERQSRQSRSRSTAGKGSEASVRTLKRDKSRDGERDERDSCAGDQAKTRTQEVDPDRDRMSDREHRRSSSFYSEDYENLTPSEHTLSPYSRTPSPSPRRKGPRAKRVSSSPLHKTGVRRGVSRPPRVGAQPQRAQRWGVRTESQSLIKDTTAPPKDLDLVTKRMLSARLLKINELRNALAELQLHTDQITKENRILRQLQHRQERALQRYDDTESEIAQLLSRHANETTALRERLRRTQERERDTERRLKDTQEQLQRSQSSLGRLRRLAEQQELGPREELTRRLEQERAKDQENQLKIKDLERRVELSISSYQRQLATERRKTISTQDQVSDLQEEVERLSNKLKEKERELDTRNIYANRLLKPSPRNTDSTTKRKGPSMSSSKAVQTVNENLSLDFPSPPPAVTEGNYHYNDQAPDDYLSLKPGVSSTPYSSREVDIAERRLKETEERKERGERERVQKEREREKQRIDLELDTLEEKTKRLRDGWEKEEEESKRLIQKEEENRKRRGQVQEEVARRNQEALASQEVAEAERRRKEQLLAKLREIDKQNEPPQNAGLFYEVNPEPLESSSGSTARSPPRLSDPRNQNPSIFSFTEPEEMGGLRGGAGSREGGKSGRGGAESGLGPGAGTGRRGMRAQDSSEDLAFGSYAPSFGRPAPRGGTGFPTPPPPSALDALLGRSEREERGGPGPGKERKSTLLQQLFGPPSSPSPISDSPPDVLFNPPTSTLTGPRNCREGFFPFEPKAPAPTGSLGPFLSSLHVTESRPAVRAIASFDDDIEELKL</sequence>
<accession>A0A8C7DI42</accession>
<gene>
    <name evidence="5" type="primary">lca5</name>
</gene>
<feature type="compositionally biased region" description="Basic and acidic residues" evidence="3">
    <location>
        <begin position="695"/>
        <end position="712"/>
    </location>
</feature>
<evidence type="ECO:0000313" key="5">
    <source>
        <dbReference type="Ensembl" id="ENSOKIP00005019017.1"/>
    </source>
</evidence>
<dbReference type="PANTHER" id="PTHR16650">
    <property type="entry name" value="C21ORF13-RELATED"/>
    <property type="match status" value="1"/>
</dbReference>
<feature type="region of interest" description="Disordered" evidence="3">
    <location>
        <begin position="374"/>
        <end position="746"/>
    </location>
</feature>
<feature type="compositionally biased region" description="Basic and acidic residues" evidence="3">
    <location>
        <begin position="283"/>
        <end position="295"/>
    </location>
</feature>
<feature type="domain" description="Lebercilin" evidence="4">
    <location>
        <begin position="175"/>
        <end position="367"/>
    </location>
</feature>
<feature type="compositionally biased region" description="Basic and acidic residues" evidence="3">
    <location>
        <begin position="40"/>
        <end position="82"/>
    </location>
</feature>
<feature type="compositionally biased region" description="Basic and acidic residues" evidence="3">
    <location>
        <begin position="11"/>
        <end position="20"/>
    </location>
</feature>
<dbReference type="GeneID" id="109883173"/>
<evidence type="ECO:0000256" key="3">
    <source>
        <dbReference type="SAM" id="MobiDB-lite"/>
    </source>
</evidence>
<dbReference type="Proteomes" id="UP000694557">
    <property type="component" value="Unassembled WGS sequence"/>
</dbReference>
<dbReference type="RefSeq" id="XP_031692600.1">
    <property type="nucleotide sequence ID" value="XM_031836740.1"/>
</dbReference>
<evidence type="ECO:0000256" key="1">
    <source>
        <dbReference type="ARBA" id="ARBA00010229"/>
    </source>
</evidence>
<feature type="region of interest" description="Disordered" evidence="3">
    <location>
        <begin position="1"/>
        <end position="159"/>
    </location>
</feature>
<comment type="similarity">
    <text evidence="1">Belongs to the LCA5 family.</text>
</comment>
<name>A0A8C7DI42_ONCKI</name>
<evidence type="ECO:0000256" key="2">
    <source>
        <dbReference type="ARBA" id="ARBA00023054"/>
    </source>
</evidence>
<protein>
    <submittedName>
        <fullName evidence="5">Lebercilin LCA5</fullName>
    </submittedName>
</protein>
<dbReference type="Ensembl" id="ENSOKIT00005020266.1">
    <property type="protein sequence ID" value="ENSOKIP00005019017.1"/>
    <property type="gene ID" value="ENSOKIG00005008429.1"/>
</dbReference>
<evidence type="ECO:0000259" key="4">
    <source>
        <dbReference type="Pfam" id="PF15619"/>
    </source>
</evidence>
<feature type="region of interest" description="Disordered" evidence="3">
    <location>
        <begin position="250"/>
        <end position="295"/>
    </location>
</feature>
<evidence type="ECO:0000313" key="6">
    <source>
        <dbReference type="Proteomes" id="UP000694557"/>
    </source>
</evidence>
<reference evidence="5" key="1">
    <citation type="submission" date="2025-08" db="UniProtKB">
        <authorList>
            <consortium name="Ensembl"/>
        </authorList>
    </citation>
    <scope>IDENTIFICATION</scope>
</reference>
<feature type="compositionally biased region" description="Basic and acidic residues" evidence="3">
    <location>
        <begin position="450"/>
        <end position="536"/>
    </location>
</feature>
<dbReference type="GO" id="GO:0045494">
    <property type="term" value="P:photoreceptor cell maintenance"/>
    <property type="evidence" value="ECO:0007669"/>
    <property type="project" value="Ensembl"/>
</dbReference>
<keyword evidence="2" id="KW-0175">Coiled coil</keyword>
<dbReference type="InterPro" id="IPR026188">
    <property type="entry name" value="Lebercilin-like"/>
</dbReference>
<keyword evidence="6" id="KW-1185">Reference proteome</keyword>
<dbReference type="CTD" id="167691"/>
<feature type="compositionally biased region" description="Polar residues" evidence="3">
    <location>
        <begin position="395"/>
        <end position="409"/>
    </location>
</feature>
<dbReference type="PANTHER" id="PTHR16650:SF10">
    <property type="entry name" value="LEBERCILIN"/>
    <property type="match status" value="1"/>
</dbReference>
<feature type="compositionally biased region" description="Basic and acidic residues" evidence="3">
    <location>
        <begin position="546"/>
        <end position="566"/>
    </location>
</feature>
<feature type="compositionally biased region" description="Basic and acidic residues" evidence="3">
    <location>
        <begin position="250"/>
        <end position="268"/>
    </location>
</feature>
<reference evidence="5" key="2">
    <citation type="submission" date="2025-09" db="UniProtKB">
        <authorList>
            <consortium name="Ensembl"/>
        </authorList>
    </citation>
    <scope>IDENTIFICATION</scope>
</reference>